<dbReference type="RefSeq" id="WP_231486170.1">
    <property type="nucleotide sequence ID" value="NZ_BAAAZO010000011.1"/>
</dbReference>
<keyword evidence="3" id="KW-1185">Reference proteome</keyword>
<name>A0ABP7AEZ2_9ACTN</name>
<dbReference type="EMBL" id="BAAAZO010000011">
    <property type="protein sequence ID" value="GAA3630896.1"/>
    <property type="molecule type" value="Genomic_DNA"/>
</dbReference>
<sequence length="143" mass="15388">MTAQPETPQPVVTVPRPVLPDTTGKSGPGTVSPGRGTPMISESVPDDVEAEAAHRYGLALPDLAEVRAALSNVYGDKADDLWADLLRRCGLRGHETSRDALQKLLQTMKSQDPVMALCARALSIRLDTYDHLTAAYHIVRSAS</sequence>
<feature type="region of interest" description="Disordered" evidence="1">
    <location>
        <begin position="1"/>
        <end position="42"/>
    </location>
</feature>
<evidence type="ECO:0000313" key="2">
    <source>
        <dbReference type="EMBL" id="GAA3630896.1"/>
    </source>
</evidence>
<dbReference type="Proteomes" id="UP001501074">
    <property type="component" value="Unassembled WGS sequence"/>
</dbReference>
<gene>
    <name evidence="2" type="ORF">GCM10022223_55990</name>
</gene>
<comment type="caution">
    <text evidence="2">The sequence shown here is derived from an EMBL/GenBank/DDBJ whole genome shotgun (WGS) entry which is preliminary data.</text>
</comment>
<evidence type="ECO:0000313" key="3">
    <source>
        <dbReference type="Proteomes" id="UP001501074"/>
    </source>
</evidence>
<feature type="compositionally biased region" description="Low complexity" evidence="1">
    <location>
        <begin position="1"/>
        <end position="23"/>
    </location>
</feature>
<protein>
    <submittedName>
        <fullName evidence="2">Uncharacterized protein</fullName>
    </submittedName>
</protein>
<accession>A0ABP7AEZ2</accession>
<organism evidence="2 3">
    <name type="scientific">Kineosporia mesophila</name>
    <dbReference type="NCBI Taxonomy" id="566012"/>
    <lineage>
        <taxon>Bacteria</taxon>
        <taxon>Bacillati</taxon>
        <taxon>Actinomycetota</taxon>
        <taxon>Actinomycetes</taxon>
        <taxon>Kineosporiales</taxon>
        <taxon>Kineosporiaceae</taxon>
        <taxon>Kineosporia</taxon>
    </lineage>
</organism>
<proteinExistence type="predicted"/>
<reference evidence="3" key="1">
    <citation type="journal article" date="2019" name="Int. J. Syst. Evol. Microbiol.">
        <title>The Global Catalogue of Microorganisms (GCM) 10K type strain sequencing project: providing services to taxonomists for standard genome sequencing and annotation.</title>
        <authorList>
            <consortium name="The Broad Institute Genomics Platform"/>
            <consortium name="The Broad Institute Genome Sequencing Center for Infectious Disease"/>
            <person name="Wu L."/>
            <person name="Ma J."/>
        </authorList>
    </citation>
    <scope>NUCLEOTIDE SEQUENCE [LARGE SCALE GENOMIC DNA]</scope>
    <source>
        <strain evidence="3">JCM 16902</strain>
    </source>
</reference>
<evidence type="ECO:0000256" key="1">
    <source>
        <dbReference type="SAM" id="MobiDB-lite"/>
    </source>
</evidence>